<accession>A0ABW5DCW9</accession>
<sequence>MFDIDFLSERSLVKNTVEAFGGAWEEFETLWTQIDAAVRGGNPAKNTEEIKNAIIQRLNSAGRDELPKGDITDLMKQGKPWANIKKYGSAAIPSGDAQRYFSEFRSKLESRGIYIIHVGQMENFCTEIGGHGPKYVTELLSTVPLGDARLRSLREFVSHVHEKD</sequence>
<reference evidence="2" key="1">
    <citation type="journal article" date="2019" name="Int. J. Syst. Evol. Microbiol.">
        <title>The Global Catalogue of Microorganisms (GCM) 10K type strain sequencing project: providing services to taxonomists for standard genome sequencing and annotation.</title>
        <authorList>
            <consortium name="The Broad Institute Genomics Platform"/>
            <consortium name="The Broad Institute Genome Sequencing Center for Infectious Disease"/>
            <person name="Wu L."/>
            <person name="Ma J."/>
        </authorList>
    </citation>
    <scope>NUCLEOTIDE SEQUENCE [LARGE SCALE GENOMIC DNA]</scope>
    <source>
        <strain evidence="2">CGMCC 4.7106</strain>
    </source>
</reference>
<keyword evidence="2" id="KW-1185">Reference proteome</keyword>
<dbReference type="Proteomes" id="UP001597375">
    <property type="component" value="Unassembled WGS sequence"/>
</dbReference>
<organism evidence="1 2">
    <name type="scientific">Luteolibacter algae</name>
    <dbReference type="NCBI Taxonomy" id="454151"/>
    <lineage>
        <taxon>Bacteria</taxon>
        <taxon>Pseudomonadati</taxon>
        <taxon>Verrucomicrobiota</taxon>
        <taxon>Verrucomicrobiia</taxon>
        <taxon>Verrucomicrobiales</taxon>
        <taxon>Verrucomicrobiaceae</taxon>
        <taxon>Luteolibacter</taxon>
    </lineage>
</organism>
<evidence type="ECO:0000313" key="2">
    <source>
        <dbReference type="Proteomes" id="UP001597375"/>
    </source>
</evidence>
<proteinExistence type="predicted"/>
<dbReference type="RefSeq" id="WP_386820532.1">
    <property type="nucleotide sequence ID" value="NZ_JBHUIT010000024.1"/>
</dbReference>
<name>A0ABW5DCW9_9BACT</name>
<dbReference type="EMBL" id="JBHUIT010000024">
    <property type="protein sequence ID" value="MFD2257245.1"/>
    <property type="molecule type" value="Genomic_DNA"/>
</dbReference>
<protein>
    <submittedName>
        <fullName evidence="1">Uncharacterized protein</fullName>
    </submittedName>
</protein>
<evidence type="ECO:0000313" key="1">
    <source>
        <dbReference type="EMBL" id="MFD2257245.1"/>
    </source>
</evidence>
<gene>
    <name evidence="1" type="ORF">ACFSSA_11215</name>
</gene>
<comment type="caution">
    <text evidence="1">The sequence shown here is derived from an EMBL/GenBank/DDBJ whole genome shotgun (WGS) entry which is preliminary data.</text>
</comment>